<keyword evidence="10" id="KW-0472">Membrane</keyword>
<dbReference type="EC" id="2.7.13.3" evidence="3"/>
<dbReference type="SUPFAM" id="SSF47384">
    <property type="entry name" value="Homodimeric domain of signal transducing histidine kinase"/>
    <property type="match status" value="1"/>
</dbReference>
<dbReference type="EMBL" id="QHBU01000256">
    <property type="protein sequence ID" value="PZR78525.1"/>
    <property type="molecule type" value="Genomic_DNA"/>
</dbReference>
<keyword evidence="8" id="KW-0067">ATP-binding</keyword>
<dbReference type="Proteomes" id="UP000248724">
    <property type="component" value="Unassembled WGS sequence"/>
</dbReference>
<protein>
    <recommendedName>
        <fullName evidence="3">histidine kinase</fullName>
        <ecNumber evidence="3">2.7.13.3</ecNumber>
    </recommendedName>
</protein>
<evidence type="ECO:0000256" key="5">
    <source>
        <dbReference type="ARBA" id="ARBA00022679"/>
    </source>
</evidence>
<gene>
    <name evidence="13" type="ORF">DLM65_12795</name>
</gene>
<dbReference type="Pfam" id="PF02518">
    <property type="entry name" value="HATPase_c"/>
    <property type="match status" value="1"/>
</dbReference>
<dbReference type="SUPFAM" id="SSF55781">
    <property type="entry name" value="GAF domain-like"/>
    <property type="match status" value="1"/>
</dbReference>
<evidence type="ECO:0000256" key="2">
    <source>
        <dbReference type="ARBA" id="ARBA00004370"/>
    </source>
</evidence>
<comment type="caution">
    <text evidence="13">The sequence shown here is derived from an EMBL/GenBank/DDBJ whole genome shotgun (WGS) entry which is preliminary data.</text>
</comment>
<feature type="transmembrane region" description="Helical" evidence="10">
    <location>
        <begin position="18"/>
        <end position="39"/>
    </location>
</feature>
<feature type="domain" description="HAMP" evidence="12">
    <location>
        <begin position="352"/>
        <end position="404"/>
    </location>
</feature>
<dbReference type="CDD" id="cd06225">
    <property type="entry name" value="HAMP"/>
    <property type="match status" value="1"/>
</dbReference>
<evidence type="ECO:0000256" key="6">
    <source>
        <dbReference type="ARBA" id="ARBA00022741"/>
    </source>
</evidence>
<dbReference type="Gene3D" id="3.30.565.10">
    <property type="entry name" value="Histidine kinase-like ATPase, C-terminal domain"/>
    <property type="match status" value="1"/>
</dbReference>
<dbReference type="GO" id="GO:0007234">
    <property type="term" value="P:osmosensory signaling via phosphorelay pathway"/>
    <property type="evidence" value="ECO:0007669"/>
    <property type="project" value="TreeGrafter"/>
</dbReference>
<sequence length="798" mass="83902">MVMAATGQGWRSTLTTRLLIGGLVITVALVATVSGFLLVSRALQTDQAVQSEASNRSATGYQLLVHVTQPQTQFAATAVARSAALQKALATSDATARAAALATLFGSGLGGASSPGSRVAVLDSGGSPVYTDECGAGQTVGSCESQAGPHLGTATASVALAIAEGRLVQCEGSAAANRLAGKECPPGYEGVELIGNTLPAFDAAVVVRDSAHHFIGVVVYSTTLQAQFARFGSALLYTPALLTNGNSPMLFRFDPAQNYSPAQGTADPLWTSVLAHHPASFSAKYLSGPGGSVATSYIAVTAPDGSVPGYLGVEVPTAVFAGQTGADERTILLIGVTAIVLVFLIIAAFASRFVVRPIARLERGVRRIAGGDLSSDVPVTSNDELGRLARSVNQMRNQIAGYIGHLDSSIERLESVSHALTATGEGVEALQRSVLAAASAIGGGEARAALFTIDDGSLEAAAGASLSVLAAFDTEEVAGLARGEHIRRDAGDVSPGLLAVPMMYHAEVVGALAVWSFDPLSESDERALAALANNASVATENTRLYEQERHTVQRLRELDILKTNFLTTTQHELRTPVLAIKGEIELITAAWQQLDEPTKLELVRDMEISARLLGDIVENIVVFSLLNSEAVTLRTEHVDAAAVINVTAAQLRKNFREGLPIELALNLAPNTFIVADRERFEQVMRALLDNAIKFTPADGHVSVTTRQVGTSCRVDVADDGIGIDERELPTVFDHLRQVDGSRTRRYGGMGMGLALVRRLSEAHDAEVSVTSTPGNGTCFTLHWPLAVERREDSADKAS</sequence>
<dbReference type="InterPro" id="IPR003594">
    <property type="entry name" value="HATPase_dom"/>
</dbReference>
<dbReference type="Gene3D" id="3.30.450.40">
    <property type="match status" value="1"/>
</dbReference>
<dbReference type="GO" id="GO:0030295">
    <property type="term" value="F:protein kinase activator activity"/>
    <property type="evidence" value="ECO:0007669"/>
    <property type="project" value="TreeGrafter"/>
</dbReference>
<keyword evidence="6" id="KW-0547">Nucleotide-binding</keyword>
<dbReference type="AlphaFoldDB" id="A0A2W5Z6Q5"/>
<reference evidence="13 14" key="1">
    <citation type="journal article" date="2017" name="Nature">
        <title>Atmospheric trace gases support primary production in Antarctic desert surface soil.</title>
        <authorList>
            <person name="Ji M."/>
            <person name="Greening C."/>
            <person name="Vanwonterghem I."/>
            <person name="Carere C.R."/>
            <person name="Bay S.K."/>
            <person name="Steen J.A."/>
            <person name="Montgomery K."/>
            <person name="Lines T."/>
            <person name="Beardall J."/>
            <person name="van Dorst J."/>
            <person name="Snape I."/>
            <person name="Stott M.B."/>
            <person name="Hugenholtz P."/>
            <person name="Ferrari B.C."/>
        </authorList>
    </citation>
    <scope>NUCLEOTIDE SEQUENCE [LARGE SCALE GENOMIC DNA]</scope>
    <source>
        <strain evidence="13">RRmetagenome_bin12</strain>
    </source>
</reference>
<dbReference type="SMART" id="SM00388">
    <property type="entry name" value="HisKA"/>
    <property type="match status" value="1"/>
</dbReference>
<evidence type="ECO:0000259" key="11">
    <source>
        <dbReference type="PROSITE" id="PS50109"/>
    </source>
</evidence>
<evidence type="ECO:0000256" key="1">
    <source>
        <dbReference type="ARBA" id="ARBA00000085"/>
    </source>
</evidence>
<dbReference type="InterPro" id="IPR036890">
    <property type="entry name" value="HATPase_C_sf"/>
</dbReference>
<dbReference type="InterPro" id="IPR003660">
    <property type="entry name" value="HAMP_dom"/>
</dbReference>
<organism evidence="13 14">
    <name type="scientific">Candidatus Aeolococcus gillhamiae</name>
    <dbReference type="NCBI Taxonomy" id="3127015"/>
    <lineage>
        <taxon>Bacteria</taxon>
        <taxon>Bacillati</taxon>
        <taxon>Candidatus Dormiibacterota</taxon>
        <taxon>Candidatus Dormibacteria</taxon>
        <taxon>Candidatus Aeolococcales</taxon>
        <taxon>Candidatus Aeolococcaceae</taxon>
        <taxon>Candidatus Aeolococcus</taxon>
    </lineage>
</organism>
<dbReference type="SMART" id="SM00387">
    <property type="entry name" value="HATPase_c"/>
    <property type="match status" value="1"/>
</dbReference>
<dbReference type="Pfam" id="PF00672">
    <property type="entry name" value="HAMP"/>
    <property type="match status" value="1"/>
</dbReference>
<keyword evidence="4" id="KW-0597">Phosphoprotein</keyword>
<evidence type="ECO:0000313" key="14">
    <source>
        <dbReference type="Proteomes" id="UP000248724"/>
    </source>
</evidence>
<feature type="transmembrane region" description="Helical" evidence="10">
    <location>
        <begin position="331"/>
        <end position="350"/>
    </location>
</feature>
<evidence type="ECO:0000256" key="9">
    <source>
        <dbReference type="ARBA" id="ARBA00023012"/>
    </source>
</evidence>
<dbReference type="Gene3D" id="1.10.287.130">
    <property type="match status" value="1"/>
</dbReference>
<dbReference type="GO" id="GO:0000156">
    <property type="term" value="F:phosphorelay response regulator activity"/>
    <property type="evidence" value="ECO:0007669"/>
    <property type="project" value="TreeGrafter"/>
</dbReference>
<dbReference type="InterPro" id="IPR003018">
    <property type="entry name" value="GAF"/>
</dbReference>
<dbReference type="InterPro" id="IPR036097">
    <property type="entry name" value="HisK_dim/P_sf"/>
</dbReference>
<dbReference type="FunFam" id="3.30.565.10:FF:000006">
    <property type="entry name" value="Sensor histidine kinase WalK"/>
    <property type="match status" value="1"/>
</dbReference>
<keyword evidence="9" id="KW-0902">Two-component regulatory system</keyword>
<proteinExistence type="predicted"/>
<dbReference type="SUPFAM" id="SSF55874">
    <property type="entry name" value="ATPase domain of HSP90 chaperone/DNA topoisomerase II/histidine kinase"/>
    <property type="match status" value="1"/>
</dbReference>
<dbReference type="PANTHER" id="PTHR42878">
    <property type="entry name" value="TWO-COMPONENT HISTIDINE KINASE"/>
    <property type="match status" value="1"/>
</dbReference>
<dbReference type="InterPro" id="IPR003661">
    <property type="entry name" value="HisK_dim/P_dom"/>
</dbReference>
<dbReference type="PROSITE" id="PS50109">
    <property type="entry name" value="HIS_KIN"/>
    <property type="match status" value="1"/>
</dbReference>
<dbReference type="PANTHER" id="PTHR42878:SF7">
    <property type="entry name" value="SENSOR HISTIDINE KINASE GLRK"/>
    <property type="match status" value="1"/>
</dbReference>
<dbReference type="GO" id="GO:0016020">
    <property type="term" value="C:membrane"/>
    <property type="evidence" value="ECO:0007669"/>
    <property type="project" value="UniProtKB-SubCell"/>
</dbReference>
<comment type="subcellular location">
    <subcellularLocation>
        <location evidence="2">Membrane</location>
    </subcellularLocation>
</comment>
<dbReference type="InterPro" id="IPR029016">
    <property type="entry name" value="GAF-like_dom_sf"/>
</dbReference>
<evidence type="ECO:0000256" key="7">
    <source>
        <dbReference type="ARBA" id="ARBA00022777"/>
    </source>
</evidence>
<dbReference type="GO" id="GO:0005524">
    <property type="term" value="F:ATP binding"/>
    <property type="evidence" value="ECO:0007669"/>
    <property type="project" value="UniProtKB-KW"/>
</dbReference>
<evidence type="ECO:0000313" key="13">
    <source>
        <dbReference type="EMBL" id="PZR78525.1"/>
    </source>
</evidence>
<comment type="catalytic activity">
    <reaction evidence="1">
        <text>ATP + protein L-histidine = ADP + protein N-phospho-L-histidine.</text>
        <dbReference type="EC" id="2.7.13.3"/>
    </reaction>
</comment>
<dbReference type="PROSITE" id="PS50885">
    <property type="entry name" value="HAMP"/>
    <property type="match status" value="1"/>
</dbReference>
<evidence type="ECO:0000256" key="10">
    <source>
        <dbReference type="SAM" id="Phobius"/>
    </source>
</evidence>
<evidence type="ECO:0000256" key="8">
    <source>
        <dbReference type="ARBA" id="ARBA00022840"/>
    </source>
</evidence>
<accession>A0A2W5Z6Q5</accession>
<dbReference type="SMART" id="SM00065">
    <property type="entry name" value="GAF"/>
    <property type="match status" value="1"/>
</dbReference>
<dbReference type="Gene3D" id="6.10.340.10">
    <property type="match status" value="1"/>
</dbReference>
<dbReference type="Pfam" id="PF00512">
    <property type="entry name" value="HisKA"/>
    <property type="match status" value="1"/>
</dbReference>
<dbReference type="SUPFAM" id="SSF158472">
    <property type="entry name" value="HAMP domain-like"/>
    <property type="match status" value="1"/>
</dbReference>
<dbReference type="InterPro" id="IPR005467">
    <property type="entry name" value="His_kinase_dom"/>
</dbReference>
<keyword evidence="7" id="KW-0418">Kinase</keyword>
<dbReference type="GO" id="GO:0000155">
    <property type="term" value="F:phosphorelay sensor kinase activity"/>
    <property type="evidence" value="ECO:0007669"/>
    <property type="project" value="InterPro"/>
</dbReference>
<evidence type="ECO:0000259" key="12">
    <source>
        <dbReference type="PROSITE" id="PS50885"/>
    </source>
</evidence>
<dbReference type="CDD" id="cd00082">
    <property type="entry name" value="HisKA"/>
    <property type="match status" value="1"/>
</dbReference>
<evidence type="ECO:0000256" key="4">
    <source>
        <dbReference type="ARBA" id="ARBA00022553"/>
    </source>
</evidence>
<keyword evidence="10" id="KW-1133">Transmembrane helix</keyword>
<dbReference type="PRINTS" id="PR00344">
    <property type="entry name" value="BCTRLSENSOR"/>
</dbReference>
<dbReference type="SMART" id="SM00304">
    <property type="entry name" value="HAMP"/>
    <property type="match status" value="1"/>
</dbReference>
<keyword evidence="5" id="KW-0808">Transferase</keyword>
<evidence type="ECO:0000256" key="3">
    <source>
        <dbReference type="ARBA" id="ARBA00012438"/>
    </source>
</evidence>
<dbReference type="InterPro" id="IPR050351">
    <property type="entry name" value="BphY/WalK/GraS-like"/>
</dbReference>
<name>A0A2W5Z6Q5_9BACT</name>
<keyword evidence="10" id="KW-0812">Transmembrane</keyword>
<dbReference type="InterPro" id="IPR004358">
    <property type="entry name" value="Sig_transdc_His_kin-like_C"/>
</dbReference>
<feature type="domain" description="Histidine kinase" evidence="11">
    <location>
        <begin position="568"/>
        <end position="787"/>
    </location>
</feature>